<dbReference type="RefSeq" id="WP_104983020.1">
    <property type="nucleotide sequence ID" value="NZ_CP012673.1"/>
</dbReference>
<protein>
    <submittedName>
        <fullName evidence="1">Hydrolase</fullName>
        <ecNumber evidence="1">3.-.-.-</ecNumber>
    </submittedName>
</protein>
<dbReference type="CDD" id="cd07516">
    <property type="entry name" value="HAD_Pase"/>
    <property type="match status" value="1"/>
</dbReference>
<dbReference type="PANTHER" id="PTHR10000">
    <property type="entry name" value="PHOSPHOSERINE PHOSPHATASE"/>
    <property type="match status" value="1"/>
</dbReference>
<dbReference type="SUPFAM" id="SSF56784">
    <property type="entry name" value="HAD-like"/>
    <property type="match status" value="1"/>
</dbReference>
<dbReference type="Proteomes" id="UP000238348">
    <property type="component" value="Chromosome"/>
</dbReference>
<dbReference type="GO" id="GO:0005829">
    <property type="term" value="C:cytosol"/>
    <property type="evidence" value="ECO:0007669"/>
    <property type="project" value="TreeGrafter"/>
</dbReference>
<proteinExistence type="predicted"/>
<dbReference type="AlphaFoldDB" id="A0A2L0EZ07"/>
<dbReference type="GO" id="GO:0000287">
    <property type="term" value="F:magnesium ion binding"/>
    <property type="evidence" value="ECO:0007669"/>
    <property type="project" value="TreeGrafter"/>
</dbReference>
<gene>
    <name evidence="1" type="ORF">SOCE26_059690</name>
</gene>
<dbReference type="Pfam" id="PF08282">
    <property type="entry name" value="Hydrolase_3"/>
    <property type="match status" value="1"/>
</dbReference>
<dbReference type="GO" id="GO:0016791">
    <property type="term" value="F:phosphatase activity"/>
    <property type="evidence" value="ECO:0007669"/>
    <property type="project" value="TreeGrafter"/>
</dbReference>
<keyword evidence="1" id="KW-0378">Hydrolase</keyword>
<evidence type="ECO:0000313" key="1">
    <source>
        <dbReference type="EMBL" id="AUX44505.1"/>
    </source>
</evidence>
<organism evidence="1 2">
    <name type="scientific">Sorangium cellulosum</name>
    <name type="common">Polyangium cellulosum</name>
    <dbReference type="NCBI Taxonomy" id="56"/>
    <lineage>
        <taxon>Bacteria</taxon>
        <taxon>Pseudomonadati</taxon>
        <taxon>Myxococcota</taxon>
        <taxon>Polyangia</taxon>
        <taxon>Polyangiales</taxon>
        <taxon>Polyangiaceae</taxon>
        <taxon>Sorangium</taxon>
    </lineage>
</organism>
<dbReference type="InterPro" id="IPR000150">
    <property type="entry name" value="Cof"/>
</dbReference>
<name>A0A2L0EZ07_SORCE</name>
<accession>A0A2L0EZ07</accession>
<dbReference type="EMBL" id="CP012673">
    <property type="protein sequence ID" value="AUX44505.1"/>
    <property type="molecule type" value="Genomic_DNA"/>
</dbReference>
<sequence>MGALRLVALDLDGTLLRTDGSISARTRGALAMAEAAGLTLMSVTARPPRRVRQVAAHTGLRGTAICSNGGLVYDVTTDAVLRQNLLSAAAASALIESLRAAVPGVAFAIEAGIQYGCERGYVIPGEHPNDRDDPRMRRDDAVALCREGVTKLIVQHAGWPLEELLHITRAHAGALASVTHSGSNFAEVAAAGVTKALALEAYCAERGIAAAQVIAFGDMPNDLPMLGWAGRGVAVANAHPDVLAAADEVTSSNDQDGVALVLERLARLGFAPSWS</sequence>
<dbReference type="EC" id="3.-.-.-" evidence="1"/>
<dbReference type="PANTHER" id="PTHR10000:SF8">
    <property type="entry name" value="HAD SUPERFAMILY HYDROLASE-LIKE, TYPE 3"/>
    <property type="match status" value="1"/>
</dbReference>
<dbReference type="NCBIfam" id="TIGR00099">
    <property type="entry name" value="Cof-subfamily"/>
    <property type="match status" value="1"/>
</dbReference>
<dbReference type="OrthoDB" id="414934at2"/>
<dbReference type="InterPro" id="IPR036412">
    <property type="entry name" value="HAD-like_sf"/>
</dbReference>
<reference evidence="1 2" key="1">
    <citation type="submission" date="2015-09" db="EMBL/GenBank/DDBJ databases">
        <title>Sorangium comparison.</title>
        <authorList>
            <person name="Zaburannyi N."/>
            <person name="Bunk B."/>
            <person name="Overmann J."/>
            <person name="Mueller R."/>
        </authorList>
    </citation>
    <scope>NUCLEOTIDE SEQUENCE [LARGE SCALE GENOMIC DNA]</scope>
    <source>
        <strain evidence="1 2">So ce26</strain>
    </source>
</reference>
<dbReference type="InterPro" id="IPR023214">
    <property type="entry name" value="HAD_sf"/>
</dbReference>
<dbReference type="Gene3D" id="3.30.1240.10">
    <property type="match status" value="1"/>
</dbReference>
<evidence type="ECO:0000313" key="2">
    <source>
        <dbReference type="Proteomes" id="UP000238348"/>
    </source>
</evidence>
<dbReference type="Gene3D" id="3.40.50.1000">
    <property type="entry name" value="HAD superfamily/HAD-like"/>
    <property type="match status" value="1"/>
</dbReference>